<keyword evidence="1" id="KW-1133">Transmembrane helix</keyword>
<name>A0AAD9KGV0_RIDPI</name>
<dbReference type="PANTHER" id="PTHR35270">
    <property type="entry name" value="FUSELESS, ISOFORM A"/>
    <property type="match status" value="1"/>
</dbReference>
<dbReference type="Pfam" id="PF15993">
    <property type="entry name" value="Fuseless"/>
    <property type="match status" value="1"/>
</dbReference>
<comment type="caution">
    <text evidence="2">The sequence shown here is derived from an EMBL/GenBank/DDBJ whole genome shotgun (WGS) entry which is preliminary data.</text>
</comment>
<reference evidence="2" key="1">
    <citation type="journal article" date="2023" name="Mol. Biol. Evol.">
        <title>Third-Generation Sequencing Reveals the Adaptive Role of the Epigenome in Three Deep-Sea Polychaetes.</title>
        <authorList>
            <person name="Perez M."/>
            <person name="Aroh O."/>
            <person name="Sun Y."/>
            <person name="Lan Y."/>
            <person name="Juniper S.K."/>
            <person name="Young C.R."/>
            <person name="Angers B."/>
            <person name="Qian P.Y."/>
        </authorList>
    </citation>
    <scope>NUCLEOTIDE SEQUENCE</scope>
    <source>
        <strain evidence="2">R07B-5</strain>
    </source>
</reference>
<accession>A0AAD9KGV0</accession>
<dbReference type="Proteomes" id="UP001209878">
    <property type="component" value="Unassembled WGS sequence"/>
</dbReference>
<feature type="transmembrane region" description="Helical" evidence="1">
    <location>
        <begin position="168"/>
        <end position="189"/>
    </location>
</feature>
<evidence type="ECO:0000256" key="1">
    <source>
        <dbReference type="SAM" id="Phobius"/>
    </source>
</evidence>
<feature type="transmembrane region" description="Helical" evidence="1">
    <location>
        <begin position="7"/>
        <end position="28"/>
    </location>
</feature>
<evidence type="ECO:0000313" key="3">
    <source>
        <dbReference type="Proteomes" id="UP001209878"/>
    </source>
</evidence>
<dbReference type="PANTHER" id="PTHR35270:SF2">
    <property type="entry name" value="FUSELESS, ISOFORM A"/>
    <property type="match status" value="1"/>
</dbReference>
<keyword evidence="1" id="KW-0472">Membrane</keyword>
<dbReference type="AlphaFoldDB" id="A0AAD9KGV0"/>
<evidence type="ECO:0000313" key="2">
    <source>
        <dbReference type="EMBL" id="KAK2171378.1"/>
    </source>
</evidence>
<feature type="transmembrane region" description="Helical" evidence="1">
    <location>
        <begin position="210"/>
        <end position="226"/>
    </location>
</feature>
<keyword evidence="3" id="KW-1185">Reference proteome</keyword>
<evidence type="ECO:0008006" key="4">
    <source>
        <dbReference type="Google" id="ProtNLM"/>
    </source>
</evidence>
<dbReference type="EMBL" id="JAODUO010001073">
    <property type="protein sequence ID" value="KAK2171378.1"/>
    <property type="molecule type" value="Genomic_DNA"/>
</dbReference>
<dbReference type="InterPro" id="IPR032751">
    <property type="entry name" value="Fuseless"/>
</dbReference>
<proteinExistence type="predicted"/>
<keyword evidence="1" id="KW-0812">Transmembrane</keyword>
<organism evidence="2 3">
    <name type="scientific">Ridgeia piscesae</name>
    <name type="common">Tubeworm</name>
    <dbReference type="NCBI Taxonomy" id="27915"/>
    <lineage>
        <taxon>Eukaryota</taxon>
        <taxon>Metazoa</taxon>
        <taxon>Spiralia</taxon>
        <taxon>Lophotrochozoa</taxon>
        <taxon>Annelida</taxon>
        <taxon>Polychaeta</taxon>
        <taxon>Sedentaria</taxon>
        <taxon>Canalipalpata</taxon>
        <taxon>Sabellida</taxon>
        <taxon>Siboglinidae</taxon>
        <taxon>Ridgeia</taxon>
    </lineage>
</organism>
<feature type="transmembrane region" description="Helical" evidence="1">
    <location>
        <begin position="48"/>
        <end position="72"/>
    </location>
</feature>
<feature type="transmembrane region" description="Helical" evidence="1">
    <location>
        <begin position="79"/>
        <end position="102"/>
    </location>
</feature>
<feature type="transmembrane region" description="Helical" evidence="1">
    <location>
        <begin position="246"/>
        <end position="264"/>
    </location>
</feature>
<gene>
    <name evidence="2" type="ORF">NP493_1068g02015</name>
</gene>
<sequence>MTVITRVLAVVDTLLCVLVFFPLAVLYWRGTWGLQDVFLATTDQRTSAWTSFSIGASTSLAAQLVQPVLLRLATSKRRLLYTALCRLHLYICGWGTLCYWRGVWNLVDLYTGVGWRSSLAVYCVWQMLAFVTCTARTNVGLPLSIQLDTDPDLLRPNTAFDVKPDEPVWFALDVCFSQFVIVSGNVCVWRGMWNVVDTFLLPHAPVHSEVASLLLGLAGLGLLFLLQWPTSVLSARLALKSSTYQLLFEDAVFLFATWANVLLWRGGWDMCVRYVRSENAATVEWTTHALGAGALLALQLLNNVTLNGIDKDGSYSGGTGIYPTKFLRACVCREAETEYDLLGPML</sequence>
<protein>
    <recommendedName>
        <fullName evidence="4">Fuseless</fullName>
    </recommendedName>
</protein>